<dbReference type="EMBL" id="LITU01000070">
    <property type="protein sequence ID" value="KOY14751.1"/>
    <property type="molecule type" value="Genomic_DNA"/>
</dbReference>
<comment type="caution">
    <text evidence="1">The sequence shown here is derived from an EMBL/GenBank/DDBJ whole genome shotgun (WGS) entry which is preliminary data.</text>
</comment>
<dbReference type="PATRIC" id="fig|1705561.3.peg.4596"/>
<accession>A0A0N0C3R9</accession>
<dbReference type="AlphaFoldDB" id="A0A0N0C3R9"/>
<organism evidence="1 2">
    <name type="scientific">Paenibacillus xylanivorans</name>
    <dbReference type="NCBI Taxonomy" id="1705561"/>
    <lineage>
        <taxon>Bacteria</taxon>
        <taxon>Bacillati</taxon>
        <taxon>Bacillota</taxon>
        <taxon>Bacilli</taxon>
        <taxon>Bacillales</taxon>
        <taxon>Paenibacillaceae</taxon>
        <taxon>Paenibacillus</taxon>
    </lineage>
</organism>
<keyword evidence="2" id="KW-1185">Reference proteome</keyword>
<protein>
    <recommendedName>
        <fullName evidence="3">DUF2164 domain-containing protein</fullName>
    </recommendedName>
</protein>
<reference evidence="1 2" key="1">
    <citation type="submission" date="2015-08" db="EMBL/GenBank/DDBJ databases">
        <title>Draft genome sequence of cellulolytic and xylanolytic Paenibacillus sp. A59, isolated from a decaying forest soil from Patagonia, Argentina.</title>
        <authorList>
            <person name="Ghio S."/>
            <person name="Caceres A.M."/>
            <person name="Talia P."/>
            <person name="Grasso D."/>
            <person name="Campos E."/>
        </authorList>
    </citation>
    <scope>NUCLEOTIDE SEQUENCE [LARGE SCALE GENOMIC DNA]</scope>
    <source>
        <strain evidence="1 2">A59</strain>
    </source>
</reference>
<name>A0A0N0C3R9_9BACL</name>
<evidence type="ECO:0008006" key="3">
    <source>
        <dbReference type="Google" id="ProtNLM"/>
    </source>
</evidence>
<evidence type="ECO:0000313" key="1">
    <source>
        <dbReference type="EMBL" id="KOY14751.1"/>
    </source>
</evidence>
<dbReference type="Proteomes" id="UP000037688">
    <property type="component" value="Unassembled WGS sequence"/>
</dbReference>
<proteinExistence type="predicted"/>
<dbReference type="Pfam" id="PF09932">
    <property type="entry name" value="DUF2164"/>
    <property type="match status" value="1"/>
</dbReference>
<dbReference type="InterPro" id="IPR018680">
    <property type="entry name" value="DUF2164"/>
</dbReference>
<evidence type="ECO:0000313" key="2">
    <source>
        <dbReference type="Proteomes" id="UP000037688"/>
    </source>
</evidence>
<sequence>MIEKQNLREGFPLNALKLSKEQQDEAIRTIQSYFEEERGEELGDLAAWGVLDLFMTQLAPYIYNQALGDARTTLNQRMASMEEDLFALERKLPKTSR</sequence>
<gene>
    <name evidence="1" type="ORF">AMS66_22000</name>
</gene>